<dbReference type="GO" id="GO:0016787">
    <property type="term" value="F:hydrolase activity"/>
    <property type="evidence" value="ECO:0007669"/>
    <property type="project" value="UniProtKB-KW"/>
</dbReference>
<feature type="non-terminal residue" evidence="4">
    <location>
        <position position="1"/>
    </location>
</feature>
<evidence type="ECO:0000313" key="4">
    <source>
        <dbReference type="EMBL" id="EFN76424.1"/>
    </source>
</evidence>
<sequence>YTELKLIVPWGHIAAKAYGSSTGKFVLMVHGLMDNLGTFTRLVKYLPMEYYYVCIDLPGHGHSSYFPSWIVIDIINYVHVIHYVLEALQWKTCIYIGHSIGALIGIFFSVSQPHRIEKLIALDGIIPVTANTETMFIRVFKELYTLTIEAENNVKSYLYTKEEVLHALKNKRSAALNSDAAEAIFKRAVTETNGRYKFVRDNRLKRKRLSSLSLQGLIYIVRNLSVPLYLFIASHGLEIQFNEVAKVIESINPTSLSQLICIKGNHDFHNNHPERIAPFICEILHNNSSK</sequence>
<evidence type="ECO:0000259" key="3">
    <source>
        <dbReference type="Pfam" id="PF00561"/>
    </source>
</evidence>
<dbReference type="PRINTS" id="PR00111">
    <property type="entry name" value="ABHYDROLASE"/>
</dbReference>
<dbReference type="InterPro" id="IPR000073">
    <property type="entry name" value="AB_hydrolase_1"/>
</dbReference>
<evidence type="ECO:0000313" key="5">
    <source>
        <dbReference type="Proteomes" id="UP000008237"/>
    </source>
</evidence>
<dbReference type="SUPFAM" id="SSF53474">
    <property type="entry name" value="alpha/beta-Hydrolases"/>
    <property type="match status" value="1"/>
</dbReference>
<organism evidence="5">
    <name type="scientific">Harpegnathos saltator</name>
    <name type="common">Jerdon's jumping ant</name>
    <dbReference type="NCBI Taxonomy" id="610380"/>
    <lineage>
        <taxon>Eukaryota</taxon>
        <taxon>Metazoa</taxon>
        <taxon>Ecdysozoa</taxon>
        <taxon>Arthropoda</taxon>
        <taxon>Hexapoda</taxon>
        <taxon>Insecta</taxon>
        <taxon>Pterygota</taxon>
        <taxon>Neoptera</taxon>
        <taxon>Endopterygota</taxon>
        <taxon>Hymenoptera</taxon>
        <taxon>Apocrita</taxon>
        <taxon>Aculeata</taxon>
        <taxon>Formicoidea</taxon>
        <taxon>Formicidae</taxon>
        <taxon>Ponerinae</taxon>
        <taxon>Ponerini</taxon>
        <taxon>Harpegnathos</taxon>
    </lineage>
</organism>
<proteinExistence type="inferred from homology"/>
<dbReference type="OMA" id="HNNYPER"/>
<feature type="domain" description="AB hydrolase-1" evidence="3">
    <location>
        <begin position="26"/>
        <end position="197"/>
    </location>
</feature>
<evidence type="ECO:0000256" key="1">
    <source>
        <dbReference type="ARBA" id="ARBA00008645"/>
    </source>
</evidence>
<protein>
    <submittedName>
        <fullName evidence="4">Serine hydrolase-like protein 2</fullName>
    </submittedName>
</protein>
<dbReference type="PANTHER" id="PTHR43798:SF14">
    <property type="entry name" value="SERINE HYDROLASE-LIKE PROTEIN DDB_G0286239"/>
    <property type="match status" value="1"/>
</dbReference>
<evidence type="ECO:0000256" key="2">
    <source>
        <dbReference type="ARBA" id="ARBA00022801"/>
    </source>
</evidence>
<dbReference type="InterPro" id="IPR050266">
    <property type="entry name" value="AB_hydrolase_sf"/>
</dbReference>
<feature type="non-terminal residue" evidence="4">
    <location>
        <position position="290"/>
    </location>
</feature>
<name>E2C6M2_HARSA</name>
<keyword evidence="2 4" id="KW-0378">Hydrolase</keyword>
<gene>
    <name evidence="4" type="ORF">EAI_16062</name>
</gene>
<dbReference type="STRING" id="610380.E2C6M2"/>
<dbReference type="OrthoDB" id="6431331at2759"/>
<dbReference type="PANTHER" id="PTHR43798">
    <property type="entry name" value="MONOACYLGLYCEROL LIPASE"/>
    <property type="match status" value="1"/>
</dbReference>
<dbReference type="GO" id="GO:0016020">
    <property type="term" value="C:membrane"/>
    <property type="evidence" value="ECO:0007669"/>
    <property type="project" value="TreeGrafter"/>
</dbReference>
<reference evidence="4 5" key="1">
    <citation type="journal article" date="2010" name="Science">
        <title>Genomic comparison of the ants Camponotus floridanus and Harpegnathos saltator.</title>
        <authorList>
            <person name="Bonasio R."/>
            <person name="Zhang G."/>
            <person name="Ye C."/>
            <person name="Mutti N.S."/>
            <person name="Fang X."/>
            <person name="Qin N."/>
            <person name="Donahue G."/>
            <person name="Yang P."/>
            <person name="Li Q."/>
            <person name="Li C."/>
            <person name="Zhang P."/>
            <person name="Huang Z."/>
            <person name="Berger S.L."/>
            <person name="Reinberg D."/>
            <person name="Wang J."/>
            <person name="Liebig J."/>
        </authorList>
    </citation>
    <scope>NUCLEOTIDE SEQUENCE [LARGE SCALE GENOMIC DNA]</scope>
    <source>
        <strain evidence="4 5">R22 G/1</strain>
    </source>
</reference>
<dbReference type="AlphaFoldDB" id="E2C6M2"/>
<dbReference type="InParanoid" id="E2C6M2"/>
<dbReference type="Gene3D" id="3.40.50.1820">
    <property type="entry name" value="alpha/beta hydrolase"/>
    <property type="match status" value="1"/>
</dbReference>
<comment type="similarity">
    <text evidence="1">Belongs to the AB hydrolase superfamily.</text>
</comment>
<keyword evidence="5" id="KW-1185">Reference proteome</keyword>
<accession>E2C6M2</accession>
<dbReference type="Pfam" id="PF00561">
    <property type="entry name" value="Abhydrolase_1"/>
    <property type="match status" value="1"/>
</dbReference>
<dbReference type="Proteomes" id="UP000008237">
    <property type="component" value="Unassembled WGS sequence"/>
</dbReference>
<dbReference type="EMBL" id="GL453160">
    <property type="protein sequence ID" value="EFN76424.1"/>
    <property type="molecule type" value="Genomic_DNA"/>
</dbReference>
<dbReference type="ESTHER" id="harsa-e2c6m2">
    <property type="family name" value="SERHL"/>
</dbReference>
<dbReference type="InterPro" id="IPR029058">
    <property type="entry name" value="AB_hydrolase_fold"/>
</dbReference>